<evidence type="ECO:0000313" key="1">
    <source>
        <dbReference type="EMBL" id="KAI0090037.1"/>
    </source>
</evidence>
<feature type="non-terminal residue" evidence="1">
    <location>
        <position position="1"/>
    </location>
</feature>
<keyword evidence="2" id="KW-1185">Reference proteome</keyword>
<protein>
    <submittedName>
        <fullName evidence="1">Uncharacterized protein</fullName>
    </submittedName>
</protein>
<comment type="caution">
    <text evidence="1">The sequence shown here is derived from an EMBL/GenBank/DDBJ whole genome shotgun (WGS) entry which is preliminary data.</text>
</comment>
<feature type="non-terminal residue" evidence="1">
    <location>
        <position position="109"/>
    </location>
</feature>
<reference evidence="1" key="1">
    <citation type="journal article" date="2021" name="Environ. Microbiol.">
        <title>Gene family expansions and transcriptome signatures uncover fungal adaptations to wood decay.</title>
        <authorList>
            <person name="Hage H."/>
            <person name="Miyauchi S."/>
            <person name="Viragh M."/>
            <person name="Drula E."/>
            <person name="Min B."/>
            <person name="Chaduli D."/>
            <person name="Navarro D."/>
            <person name="Favel A."/>
            <person name="Norest M."/>
            <person name="Lesage-Meessen L."/>
            <person name="Balint B."/>
            <person name="Merenyi Z."/>
            <person name="de Eugenio L."/>
            <person name="Morin E."/>
            <person name="Martinez A.T."/>
            <person name="Baldrian P."/>
            <person name="Stursova M."/>
            <person name="Martinez M.J."/>
            <person name="Novotny C."/>
            <person name="Magnuson J.K."/>
            <person name="Spatafora J.W."/>
            <person name="Maurice S."/>
            <person name="Pangilinan J."/>
            <person name="Andreopoulos W."/>
            <person name="LaButti K."/>
            <person name="Hundley H."/>
            <person name="Na H."/>
            <person name="Kuo A."/>
            <person name="Barry K."/>
            <person name="Lipzen A."/>
            <person name="Henrissat B."/>
            <person name="Riley R."/>
            <person name="Ahrendt S."/>
            <person name="Nagy L.G."/>
            <person name="Grigoriev I.V."/>
            <person name="Martin F."/>
            <person name="Rosso M.N."/>
        </authorList>
    </citation>
    <scope>NUCLEOTIDE SEQUENCE</scope>
    <source>
        <strain evidence="1">CBS 384.51</strain>
    </source>
</reference>
<dbReference type="EMBL" id="MU274909">
    <property type="protein sequence ID" value="KAI0090037.1"/>
    <property type="molecule type" value="Genomic_DNA"/>
</dbReference>
<name>A0ACB8U6N3_9APHY</name>
<organism evidence="1 2">
    <name type="scientific">Irpex rosettiformis</name>
    <dbReference type="NCBI Taxonomy" id="378272"/>
    <lineage>
        <taxon>Eukaryota</taxon>
        <taxon>Fungi</taxon>
        <taxon>Dikarya</taxon>
        <taxon>Basidiomycota</taxon>
        <taxon>Agaricomycotina</taxon>
        <taxon>Agaricomycetes</taxon>
        <taxon>Polyporales</taxon>
        <taxon>Irpicaceae</taxon>
        <taxon>Irpex</taxon>
    </lineage>
</organism>
<evidence type="ECO:0000313" key="2">
    <source>
        <dbReference type="Proteomes" id="UP001055072"/>
    </source>
</evidence>
<gene>
    <name evidence="1" type="ORF">BDY19DRAFT_942057</name>
</gene>
<proteinExistence type="predicted"/>
<accession>A0ACB8U6N3</accession>
<dbReference type="Proteomes" id="UP001055072">
    <property type="component" value="Unassembled WGS sequence"/>
</dbReference>
<sequence length="109" mass="12822">TVTDQETDKSQRIQAHHRHLHSLAGNLQASSWAMRAMHQIEALKFANVWNACTQSVKRVFYEEAFYQQGHIQAQIINLSSKDKKAMLQKHGEFKEEFRKWKRTNERVAI</sequence>